<feature type="signal peptide" evidence="1">
    <location>
        <begin position="1"/>
        <end position="22"/>
    </location>
</feature>
<evidence type="ECO:0000313" key="2">
    <source>
        <dbReference type="EMBL" id="MCC4234811.1"/>
    </source>
</evidence>
<evidence type="ECO:0000313" key="3">
    <source>
        <dbReference type="Proteomes" id="UP001198830"/>
    </source>
</evidence>
<dbReference type="EMBL" id="JAJGNP010000029">
    <property type="protein sequence ID" value="MCC4234811.1"/>
    <property type="molecule type" value="Genomic_DNA"/>
</dbReference>
<keyword evidence="1" id="KW-0732">Signal</keyword>
<evidence type="ECO:0000256" key="1">
    <source>
        <dbReference type="SAM" id="SignalP"/>
    </source>
</evidence>
<dbReference type="Proteomes" id="UP001198830">
    <property type="component" value="Unassembled WGS sequence"/>
</dbReference>
<dbReference type="Gene3D" id="2.60.120.260">
    <property type="entry name" value="Galactose-binding domain-like"/>
    <property type="match status" value="1"/>
</dbReference>
<dbReference type="RefSeq" id="WP_228228159.1">
    <property type="nucleotide sequence ID" value="NZ_JAJGNP010000029.1"/>
</dbReference>
<name>A0ABS8H8D8_9SPHN</name>
<reference evidence="2 3" key="1">
    <citation type="submission" date="2021-10" db="EMBL/GenBank/DDBJ databases">
        <title>The diversity and Nitrogen Metabolism of Culturable Nitrate-Utilizing Bacteria Within the Oxygen Minimum Zone of the Changjiang (Yangtze River)Estuary.</title>
        <authorList>
            <person name="Zhang D."/>
            <person name="Zheng J."/>
            <person name="Liu S."/>
            <person name="He W."/>
        </authorList>
    </citation>
    <scope>NUCLEOTIDE SEQUENCE [LARGE SCALE GENOMIC DNA]</scope>
    <source>
        <strain evidence="2 3">FXH275-2</strain>
    </source>
</reference>
<accession>A0ABS8H8D8</accession>
<gene>
    <name evidence="2" type="ORF">LL253_19240</name>
</gene>
<comment type="caution">
    <text evidence="2">The sequence shown here is derived from an EMBL/GenBank/DDBJ whole genome shotgun (WGS) entry which is preliminary data.</text>
</comment>
<keyword evidence="3" id="KW-1185">Reference proteome</keyword>
<organism evidence="2 3">
    <name type="scientific">Sphingobium soli</name>
    <dbReference type="NCBI Taxonomy" id="1591116"/>
    <lineage>
        <taxon>Bacteria</taxon>
        <taxon>Pseudomonadati</taxon>
        <taxon>Pseudomonadota</taxon>
        <taxon>Alphaproteobacteria</taxon>
        <taxon>Sphingomonadales</taxon>
        <taxon>Sphingomonadaceae</taxon>
        <taxon>Sphingobium</taxon>
    </lineage>
</organism>
<protein>
    <recommendedName>
        <fullName evidence="4">Conjugal transfer protein TraN</fullName>
    </recommendedName>
</protein>
<feature type="chain" id="PRO_5046466057" description="Conjugal transfer protein TraN" evidence="1">
    <location>
        <begin position="23"/>
        <end position="648"/>
    </location>
</feature>
<evidence type="ECO:0008006" key="4">
    <source>
        <dbReference type="Google" id="ProtNLM"/>
    </source>
</evidence>
<sequence length="648" mass="67607">MKRRLSTSVAGLSLLFAATTQAQTTGAQDMDARARAAAAASRAKSSDSEAITSNFLTPGLANQPVSTVDNSRSFTPNLACQQSATMLELLVQPGATGDISHLAIAQDKDLDGHFDSNLTVPVPVSGICANGVIACDPGSWNDCRSFQWDVASSGDLKLTQVDLPALSGCYCVNASCGANLVAGNLPSVLKDLGGGVVGALTSADPRIGVAQASIEGPVIRYTGAQTTACTNSPQVLATTYRANPTAISGDASSASQASSVFTALADSPAGNGKAEETRSCTIEREITVKAWDFEDIVAASGAITSTSSCGTGCLRFEIRGAGSCGSSPPVYAMTFTPLVPARIRSARIVEMGADDWVQGRINGQVVGYAGKRPWTGDALPSGDCRISDDPWYNRNPIDFTAQLQAGATIVGARVRGGGGGNWGYVTVEIQVDTNCEVSERLVDLCAGYAGDTACRLTQEDVDGVETVRNGVNTGLKPLPQTRLFGTGRCTYQYSRDFFLRTRRYACLIDTSGTTQPDLSRAAYIIDHSTETLLADQTRRADGSLSQTTRAFALPDRPTVAACESVCKTRAPSANSGVAPAGTVAQKQNVPVGWDSFYHACTSDNVCPLGPGEVIVSNCGCLDDFPEAVVMMQTVRLAGSDLACTAASR</sequence>
<proteinExistence type="predicted"/>